<dbReference type="AlphaFoldDB" id="A0A5S4FMJ3"/>
<evidence type="ECO:0000313" key="3">
    <source>
        <dbReference type="Proteomes" id="UP000309128"/>
    </source>
</evidence>
<dbReference type="PANTHER" id="PTHR43441:SF10">
    <property type="entry name" value="ACETYLTRANSFERASE"/>
    <property type="match status" value="1"/>
</dbReference>
<dbReference type="InterPro" id="IPR000182">
    <property type="entry name" value="GNAT_dom"/>
</dbReference>
<dbReference type="CDD" id="cd04301">
    <property type="entry name" value="NAT_SF"/>
    <property type="match status" value="1"/>
</dbReference>
<dbReference type="Pfam" id="PF13302">
    <property type="entry name" value="Acetyltransf_3"/>
    <property type="match status" value="1"/>
</dbReference>
<feature type="domain" description="N-acetyltransferase" evidence="1">
    <location>
        <begin position="10"/>
        <end position="175"/>
    </location>
</feature>
<dbReference type="GO" id="GO:1990189">
    <property type="term" value="F:protein N-terminal-serine acetyltransferase activity"/>
    <property type="evidence" value="ECO:0007669"/>
    <property type="project" value="TreeGrafter"/>
</dbReference>
<dbReference type="EMBL" id="VCKY01000193">
    <property type="protein sequence ID" value="TMR10385.1"/>
    <property type="molecule type" value="Genomic_DNA"/>
</dbReference>
<accession>A0A5S4FMJ3</accession>
<dbReference type="PROSITE" id="PS51186">
    <property type="entry name" value="GNAT"/>
    <property type="match status" value="1"/>
</dbReference>
<protein>
    <submittedName>
        <fullName evidence="2">GNAT family N-acetyltransferase</fullName>
    </submittedName>
</protein>
<dbReference type="Proteomes" id="UP000309128">
    <property type="component" value="Unassembled WGS sequence"/>
</dbReference>
<dbReference type="RefSeq" id="WP_138671804.1">
    <property type="nucleotide sequence ID" value="NZ_VCKY01000193.1"/>
</dbReference>
<keyword evidence="2" id="KW-0808">Transferase</keyword>
<dbReference type="InterPro" id="IPR016181">
    <property type="entry name" value="Acyl_CoA_acyltransferase"/>
</dbReference>
<dbReference type="OrthoDB" id="5191051at2"/>
<dbReference type="Gene3D" id="3.40.630.30">
    <property type="match status" value="1"/>
</dbReference>
<dbReference type="GO" id="GO:0005737">
    <property type="term" value="C:cytoplasm"/>
    <property type="evidence" value="ECO:0007669"/>
    <property type="project" value="TreeGrafter"/>
</dbReference>
<comment type="caution">
    <text evidence="2">The sequence shown here is derived from an EMBL/GenBank/DDBJ whole genome shotgun (WGS) entry which is preliminary data.</text>
</comment>
<gene>
    <name evidence="2" type="ORF">ETD86_39820</name>
</gene>
<dbReference type="SUPFAM" id="SSF55729">
    <property type="entry name" value="Acyl-CoA N-acyltransferases (Nat)"/>
    <property type="match status" value="1"/>
</dbReference>
<evidence type="ECO:0000313" key="2">
    <source>
        <dbReference type="EMBL" id="TMR10385.1"/>
    </source>
</evidence>
<name>A0A5S4FMJ3_9ACTN</name>
<dbReference type="PANTHER" id="PTHR43441">
    <property type="entry name" value="RIBOSOMAL-PROTEIN-SERINE ACETYLTRANSFERASE"/>
    <property type="match status" value="1"/>
</dbReference>
<sequence>MLSRELGDDAELRPLEPWQAAEFAAYVDRVRDSLQPWISWAYTIVDEESARAFLQGHADRQASDTGRIFGIYASGALVGGVVYRSFDTAHRVCEIGVWLAPEARGRGLVTAAARVLIDWALKVRGMARVEWLCDPRNQPSIATAKRLGFVHEGTHRKAFSINGEHRDAQVWAIVT</sequence>
<reference evidence="2 3" key="1">
    <citation type="submission" date="2019-05" db="EMBL/GenBank/DDBJ databases">
        <title>Draft genome sequence of Nonomuraea turkmeniaca DSM 43926.</title>
        <authorList>
            <person name="Saricaoglu S."/>
            <person name="Isik K."/>
        </authorList>
    </citation>
    <scope>NUCLEOTIDE SEQUENCE [LARGE SCALE GENOMIC DNA]</scope>
    <source>
        <strain evidence="2 3">DSM 43926</strain>
    </source>
</reference>
<dbReference type="InterPro" id="IPR051908">
    <property type="entry name" value="Ribosomal_N-acetyltransferase"/>
</dbReference>
<proteinExistence type="predicted"/>
<evidence type="ECO:0000259" key="1">
    <source>
        <dbReference type="PROSITE" id="PS51186"/>
    </source>
</evidence>
<organism evidence="2 3">
    <name type="scientific">Nonomuraea turkmeniaca</name>
    <dbReference type="NCBI Taxonomy" id="103838"/>
    <lineage>
        <taxon>Bacteria</taxon>
        <taxon>Bacillati</taxon>
        <taxon>Actinomycetota</taxon>
        <taxon>Actinomycetes</taxon>
        <taxon>Streptosporangiales</taxon>
        <taxon>Streptosporangiaceae</taxon>
        <taxon>Nonomuraea</taxon>
    </lineage>
</organism>
<keyword evidence="3" id="KW-1185">Reference proteome</keyword>
<dbReference type="GO" id="GO:0008999">
    <property type="term" value="F:protein-N-terminal-alanine acetyltransferase activity"/>
    <property type="evidence" value="ECO:0007669"/>
    <property type="project" value="TreeGrafter"/>
</dbReference>